<evidence type="ECO:0000313" key="2">
    <source>
        <dbReference type="Proteomes" id="UP000308600"/>
    </source>
</evidence>
<organism evidence="1 2">
    <name type="scientific">Pluteus cervinus</name>
    <dbReference type="NCBI Taxonomy" id="181527"/>
    <lineage>
        <taxon>Eukaryota</taxon>
        <taxon>Fungi</taxon>
        <taxon>Dikarya</taxon>
        <taxon>Basidiomycota</taxon>
        <taxon>Agaricomycotina</taxon>
        <taxon>Agaricomycetes</taxon>
        <taxon>Agaricomycetidae</taxon>
        <taxon>Agaricales</taxon>
        <taxon>Pluteineae</taxon>
        <taxon>Pluteaceae</taxon>
        <taxon>Pluteus</taxon>
    </lineage>
</organism>
<dbReference type="EMBL" id="ML208574">
    <property type="protein sequence ID" value="TFK62551.1"/>
    <property type="molecule type" value="Genomic_DNA"/>
</dbReference>
<proteinExistence type="predicted"/>
<protein>
    <submittedName>
        <fullName evidence="1">Uncharacterized protein</fullName>
    </submittedName>
</protein>
<sequence>MRDISLLSLGVGRNVFEEPALDLLWRNIDSVLLVLGLTPGIKEIHNGMGGPMYTRFHVRTFNDIAPLPQPHHQFLHQPDGHIFDEMDRPVNFDAAVSAREDCTRINLPNIPERGREEVEEGQPIFAGRGSFRALPRSPPSQLASKII</sequence>
<reference evidence="1 2" key="1">
    <citation type="journal article" date="2019" name="Nat. Ecol. Evol.">
        <title>Megaphylogeny resolves global patterns of mushroom evolution.</title>
        <authorList>
            <person name="Varga T."/>
            <person name="Krizsan K."/>
            <person name="Foldi C."/>
            <person name="Dima B."/>
            <person name="Sanchez-Garcia M."/>
            <person name="Sanchez-Ramirez S."/>
            <person name="Szollosi G.J."/>
            <person name="Szarkandi J.G."/>
            <person name="Papp V."/>
            <person name="Albert L."/>
            <person name="Andreopoulos W."/>
            <person name="Angelini C."/>
            <person name="Antonin V."/>
            <person name="Barry K.W."/>
            <person name="Bougher N.L."/>
            <person name="Buchanan P."/>
            <person name="Buyck B."/>
            <person name="Bense V."/>
            <person name="Catcheside P."/>
            <person name="Chovatia M."/>
            <person name="Cooper J."/>
            <person name="Damon W."/>
            <person name="Desjardin D."/>
            <person name="Finy P."/>
            <person name="Geml J."/>
            <person name="Haridas S."/>
            <person name="Hughes K."/>
            <person name="Justo A."/>
            <person name="Karasinski D."/>
            <person name="Kautmanova I."/>
            <person name="Kiss B."/>
            <person name="Kocsube S."/>
            <person name="Kotiranta H."/>
            <person name="LaButti K.M."/>
            <person name="Lechner B.E."/>
            <person name="Liimatainen K."/>
            <person name="Lipzen A."/>
            <person name="Lukacs Z."/>
            <person name="Mihaltcheva S."/>
            <person name="Morgado L.N."/>
            <person name="Niskanen T."/>
            <person name="Noordeloos M.E."/>
            <person name="Ohm R.A."/>
            <person name="Ortiz-Santana B."/>
            <person name="Ovrebo C."/>
            <person name="Racz N."/>
            <person name="Riley R."/>
            <person name="Savchenko A."/>
            <person name="Shiryaev A."/>
            <person name="Soop K."/>
            <person name="Spirin V."/>
            <person name="Szebenyi C."/>
            <person name="Tomsovsky M."/>
            <person name="Tulloss R.E."/>
            <person name="Uehling J."/>
            <person name="Grigoriev I.V."/>
            <person name="Vagvolgyi C."/>
            <person name="Papp T."/>
            <person name="Martin F.M."/>
            <person name="Miettinen O."/>
            <person name="Hibbett D.S."/>
            <person name="Nagy L.G."/>
        </authorList>
    </citation>
    <scope>NUCLEOTIDE SEQUENCE [LARGE SCALE GENOMIC DNA]</scope>
    <source>
        <strain evidence="1 2">NL-1719</strain>
    </source>
</reference>
<keyword evidence="2" id="KW-1185">Reference proteome</keyword>
<gene>
    <name evidence="1" type="ORF">BDN72DRAFT_384501</name>
</gene>
<name>A0ACD3AAB3_9AGAR</name>
<accession>A0ACD3AAB3</accession>
<evidence type="ECO:0000313" key="1">
    <source>
        <dbReference type="EMBL" id="TFK62551.1"/>
    </source>
</evidence>
<dbReference type="Proteomes" id="UP000308600">
    <property type="component" value="Unassembled WGS sequence"/>
</dbReference>